<reference evidence="2 3" key="1">
    <citation type="submission" date="2021-03" db="EMBL/GenBank/DDBJ databases">
        <title>Genomic Encyclopedia of Type Strains, Phase IV (KMG-IV): sequencing the most valuable type-strain genomes for metagenomic binning, comparative biology and taxonomic classification.</title>
        <authorList>
            <person name="Goeker M."/>
        </authorList>
    </citation>
    <scope>NUCLEOTIDE SEQUENCE [LARGE SCALE GENOMIC DNA]</scope>
    <source>
        <strain evidence="2 3">DSM 6139</strain>
    </source>
</reference>
<dbReference type="EMBL" id="JAGGKC010000029">
    <property type="protein sequence ID" value="MBP1920375.1"/>
    <property type="molecule type" value="Genomic_DNA"/>
</dbReference>
<organism evidence="2 3">
    <name type="scientific">Youngiibacter multivorans</name>
    <dbReference type="NCBI Taxonomy" id="937251"/>
    <lineage>
        <taxon>Bacteria</taxon>
        <taxon>Bacillati</taxon>
        <taxon>Bacillota</taxon>
        <taxon>Clostridia</taxon>
        <taxon>Eubacteriales</taxon>
        <taxon>Clostridiaceae</taxon>
        <taxon>Youngiibacter</taxon>
    </lineage>
</organism>
<evidence type="ECO:0000313" key="2">
    <source>
        <dbReference type="EMBL" id="MBP1920375.1"/>
    </source>
</evidence>
<keyword evidence="1" id="KW-0732">Signal</keyword>
<name>A0ABS4G7Y0_9CLOT</name>
<evidence type="ECO:0008006" key="4">
    <source>
        <dbReference type="Google" id="ProtNLM"/>
    </source>
</evidence>
<keyword evidence="3" id="KW-1185">Reference proteome</keyword>
<feature type="signal peptide" evidence="1">
    <location>
        <begin position="1"/>
        <end position="21"/>
    </location>
</feature>
<protein>
    <recommendedName>
        <fullName evidence="4">DUF4878 domain-containing protein</fullName>
    </recommendedName>
</protein>
<evidence type="ECO:0000313" key="3">
    <source>
        <dbReference type="Proteomes" id="UP001519271"/>
    </source>
</evidence>
<gene>
    <name evidence="2" type="ORF">J2Z34_002886</name>
</gene>
<dbReference type="RefSeq" id="WP_209460552.1">
    <property type="nucleotide sequence ID" value="NZ_JAGGKC010000029.1"/>
</dbReference>
<dbReference type="Proteomes" id="UP001519271">
    <property type="component" value="Unassembled WGS sequence"/>
</dbReference>
<dbReference type="Gene3D" id="3.10.450.50">
    <property type="match status" value="1"/>
</dbReference>
<proteinExistence type="predicted"/>
<comment type="caution">
    <text evidence="2">The sequence shown here is derived from an EMBL/GenBank/DDBJ whole genome shotgun (WGS) entry which is preliminary data.</text>
</comment>
<dbReference type="PROSITE" id="PS51257">
    <property type="entry name" value="PROKAR_LIPOPROTEIN"/>
    <property type="match status" value="1"/>
</dbReference>
<evidence type="ECO:0000256" key="1">
    <source>
        <dbReference type="SAM" id="SignalP"/>
    </source>
</evidence>
<accession>A0ABS4G7Y0</accession>
<sequence length="206" mass="22826">MKKVISALVMPFLALSLFACSIPSPKDTVAGFFDSSKKADYKTMVAYVDPTNVDEMQNVEVIYSDSDDDIFVEFYQEYLKAKLPKMTYEITNSEINGDKASVAINAKYIDGGMVLKAAMGDVITKAMGMAFSGQNPTDEEMNKLFLDTINEKANTLADTYKEVTLKIDCVKKDGKWYISEVNDSMVDIVCLGFLSAVEDIRGGFEN</sequence>
<feature type="chain" id="PRO_5045801080" description="DUF4878 domain-containing protein" evidence="1">
    <location>
        <begin position="22"/>
        <end position="206"/>
    </location>
</feature>